<evidence type="ECO:0000313" key="3">
    <source>
        <dbReference type="Proteomes" id="UP001168098"/>
    </source>
</evidence>
<proteinExistence type="predicted"/>
<evidence type="ECO:0000313" key="2">
    <source>
        <dbReference type="EMBL" id="KAJ9703683.1"/>
    </source>
</evidence>
<accession>A0AA39A9V5</accession>
<reference evidence="2 3" key="1">
    <citation type="journal article" date="2023" name="BMC Biotechnol.">
        <title>Vitis rotundifolia cv Carlos genome sequencing.</title>
        <authorList>
            <person name="Huff M."/>
            <person name="Hulse-Kemp A."/>
            <person name="Scheffler B."/>
            <person name="Youngblood R."/>
            <person name="Simpson S."/>
            <person name="Babiker E."/>
            <person name="Staton M."/>
        </authorList>
    </citation>
    <scope>NUCLEOTIDE SEQUENCE [LARGE SCALE GENOMIC DNA]</scope>
    <source>
        <tissue evidence="2">Leaf</tissue>
    </source>
</reference>
<dbReference type="Proteomes" id="UP001168098">
    <property type="component" value="Unassembled WGS sequence"/>
</dbReference>
<organism evidence="2 3">
    <name type="scientific">Vitis rotundifolia</name>
    <name type="common">Muscadine grape</name>
    <dbReference type="NCBI Taxonomy" id="103349"/>
    <lineage>
        <taxon>Eukaryota</taxon>
        <taxon>Viridiplantae</taxon>
        <taxon>Streptophyta</taxon>
        <taxon>Embryophyta</taxon>
        <taxon>Tracheophyta</taxon>
        <taxon>Spermatophyta</taxon>
        <taxon>Magnoliopsida</taxon>
        <taxon>eudicotyledons</taxon>
        <taxon>Gunneridae</taxon>
        <taxon>Pentapetalae</taxon>
        <taxon>rosids</taxon>
        <taxon>Vitales</taxon>
        <taxon>Vitaceae</taxon>
        <taxon>Viteae</taxon>
        <taxon>Vitis</taxon>
    </lineage>
</organism>
<name>A0AA39A9V5_VITRO</name>
<dbReference type="EMBL" id="JARBHA010000004">
    <property type="protein sequence ID" value="KAJ9703683.1"/>
    <property type="molecule type" value="Genomic_DNA"/>
</dbReference>
<comment type="caution">
    <text evidence="2">The sequence shown here is derived from an EMBL/GenBank/DDBJ whole genome shotgun (WGS) entry which is preliminary data.</text>
</comment>
<feature type="compositionally biased region" description="Basic and acidic residues" evidence="1">
    <location>
        <begin position="65"/>
        <end position="74"/>
    </location>
</feature>
<evidence type="ECO:0000256" key="1">
    <source>
        <dbReference type="SAM" id="MobiDB-lite"/>
    </source>
</evidence>
<feature type="region of interest" description="Disordered" evidence="1">
    <location>
        <begin position="37"/>
        <end position="74"/>
    </location>
</feature>
<dbReference type="AlphaFoldDB" id="A0AA39A9V5"/>
<keyword evidence="3" id="KW-1185">Reference proteome</keyword>
<sequence>MDAPYAVSSFQRAAPFLGPAGAYNLSLSPLACAPHFPPFEKPADPDGDVGFVAPRGATPQPPTKFENKRKMNVC</sequence>
<gene>
    <name evidence="2" type="ORF">PVL29_005119</name>
</gene>
<protein>
    <submittedName>
        <fullName evidence="2">Uncharacterized protein</fullName>
    </submittedName>
</protein>